<name>A0A5K7Z0X5_9BACT</name>
<dbReference type="PANTHER" id="PTHR43132">
    <property type="entry name" value="ARSENICAL RESISTANCE OPERON REPRESSOR ARSR-RELATED"/>
    <property type="match status" value="1"/>
</dbReference>
<evidence type="ECO:0000259" key="4">
    <source>
        <dbReference type="PROSITE" id="PS50987"/>
    </source>
</evidence>
<proteinExistence type="predicted"/>
<protein>
    <recommendedName>
        <fullName evidence="4">HTH arsR-type domain-containing protein</fullName>
    </recommendedName>
</protein>
<dbReference type="NCBIfam" id="NF033788">
    <property type="entry name" value="HTH_metalloreg"/>
    <property type="match status" value="1"/>
</dbReference>
<dbReference type="SUPFAM" id="SSF46785">
    <property type="entry name" value="Winged helix' DNA-binding domain"/>
    <property type="match status" value="1"/>
</dbReference>
<reference evidence="5 6" key="1">
    <citation type="submission" date="2019-11" db="EMBL/GenBank/DDBJ databases">
        <title>Comparative genomics of hydrocarbon-degrading Desulfosarcina strains.</title>
        <authorList>
            <person name="Watanabe M."/>
            <person name="Kojima H."/>
            <person name="Fukui M."/>
        </authorList>
    </citation>
    <scope>NUCLEOTIDE SEQUENCE [LARGE SCALE GENOMIC DNA]</scope>
    <source>
        <strain evidence="5 6">PP31</strain>
    </source>
</reference>
<dbReference type="Pfam" id="PF01022">
    <property type="entry name" value="HTH_5"/>
    <property type="match status" value="1"/>
</dbReference>
<dbReference type="Gene3D" id="1.10.10.10">
    <property type="entry name" value="Winged helix-like DNA-binding domain superfamily/Winged helix DNA-binding domain"/>
    <property type="match status" value="1"/>
</dbReference>
<dbReference type="GO" id="GO:0003700">
    <property type="term" value="F:DNA-binding transcription factor activity"/>
    <property type="evidence" value="ECO:0007669"/>
    <property type="project" value="InterPro"/>
</dbReference>
<dbReference type="InterPro" id="IPR036388">
    <property type="entry name" value="WH-like_DNA-bd_sf"/>
</dbReference>
<dbReference type="Proteomes" id="UP000427769">
    <property type="component" value="Chromosome"/>
</dbReference>
<gene>
    <name evidence="5" type="ORF">DSCW_27630</name>
</gene>
<dbReference type="InterPro" id="IPR036390">
    <property type="entry name" value="WH_DNA-bd_sf"/>
</dbReference>
<dbReference type="CDD" id="cd00090">
    <property type="entry name" value="HTH_ARSR"/>
    <property type="match status" value="1"/>
</dbReference>
<dbReference type="PRINTS" id="PR00778">
    <property type="entry name" value="HTHARSR"/>
</dbReference>
<keyword evidence="1" id="KW-0805">Transcription regulation</keyword>
<evidence type="ECO:0000313" key="5">
    <source>
        <dbReference type="EMBL" id="BBO75346.1"/>
    </source>
</evidence>
<dbReference type="AlphaFoldDB" id="A0A5K7Z0X5"/>
<evidence type="ECO:0000256" key="1">
    <source>
        <dbReference type="ARBA" id="ARBA00023015"/>
    </source>
</evidence>
<keyword evidence="2" id="KW-0238">DNA-binding</keyword>
<dbReference type="EMBL" id="AP021875">
    <property type="protein sequence ID" value="BBO75346.1"/>
    <property type="molecule type" value="Genomic_DNA"/>
</dbReference>
<dbReference type="KEGG" id="dwd:DSCW_27630"/>
<keyword evidence="6" id="KW-1185">Reference proteome</keyword>
<organism evidence="5 6">
    <name type="scientific">Desulfosarcina widdelii</name>
    <dbReference type="NCBI Taxonomy" id="947919"/>
    <lineage>
        <taxon>Bacteria</taxon>
        <taxon>Pseudomonadati</taxon>
        <taxon>Thermodesulfobacteriota</taxon>
        <taxon>Desulfobacteria</taxon>
        <taxon>Desulfobacterales</taxon>
        <taxon>Desulfosarcinaceae</taxon>
        <taxon>Desulfosarcina</taxon>
    </lineage>
</organism>
<dbReference type="RefSeq" id="WP_155304274.1">
    <property type="nucleotide sequence ID" value="NZ_AP021875.1"/>
</dbReference>
<feature type="domain" description="HTH arsR-type" evidence="4">
    <location>
        <begin position="1"/>
        <end position="92"/>
    </location>
</feature>
<dbReference type="SMART" id="SM00418">
    <property type="entry name" value="HTH_ARSR"/>
    <property type="match status" value="1"/>
</dbReference>
<dbReference type="PANTHER" id="PTHR43132:SF6">
    <property type="entry name" value="HTH-TYPE TRANSCRIPTIONAL REPRESSOR CZRA"/>
    <property type="match status" value="1"/>
</dbReference>
<sequence length="119" mass="13585">MLSFMNITKAVSDENRIRILMALHAHDELCVCNINELLELAPSTVSKHLFLLKNARLVKVRKDGRWMHYRLNRGLEASKIVTQALDWIVQSVSDEPVIKADREKLARILSVSLETACCQ</sequence>
<accession>A0A5K7Z0X5</accession>
<dbReference type="InterPro" id="IPR011991">
    <property type="entry name" value="ArsR-like_HTH"/>
</dbReference>
<dbReference type="InterPro" id="IPR001845">
    <property type="entry name" value="HTH_ArsR_DNA-bd_dom"/>
</dbReference>
<keyword evidence="3" id="KW-0804">Transcription</keyword>
<evidence type="ECO:0000256" key="2">
    <source>
        <dbReference type="ARBA" id="ARBA00023125"/>
    </source>
</evidence>
<evidence type="ECO:0000313" key="6">
    <source>
        <dbReference type="Proteomes" id="UP000427769"/>
    </source>
</evidence>
<dbReference type="GO" id="GO:0003677">
    <property type="term" value="F:DNA binding"/>
    <property type="evidence" value="ECO:0007669"/>
    <property type="project" value="UniProtKB-KW"/>
</dbReference>
<dbReference type="InterPro" id="IPR051011">
    <property type="entry name" value="Metal_resp_trans_reg"/>
</dbReference>
<dbReference type="PROSITE" id="PS50987">
    <property type="entry name" value="HTH_ARSR_2"/>
    <property type="match status" value="1"/>
</dbReference>
<dbReference type="OrthoDB" id="9800238at2"/>
<evidence type="ECO:0000256" key="3">
    <source>
        <dbReference type="ARBA" id="ARBA00023163"/>
    </source>
</evidence>